<evidence type="ECO:0000313" key="7">
    <source>
        <dbReference type="Proteomes" id="UP000319516"/>
    </source>
</evidence>
<dbReference type="GO" id="GO:0003700">
    <property type="term" value="F:DNA-binding transcription factor activity"/>
    <property type="evidence" value="ECO:0007669"/>
    <property type="project" value="TreeGrafter"/>
</dbReference>
<evidence type="ECO:0000259" key="5">
    <source>
        <dbReference type="PROSITE" id="PS50977"/>
    </source>
</evidence>
<evidence type="ECO:0000256" key="4">
    <source>
        <dbReference type="PROSITE-ProRule" id="PRU00335"/>
    </source>
</evidence>
<dbReference type="AlphaFoldDB" id="A0A542YSX3"/>
<proteinExistence type="predicted"/>
<dbReference type="Gene3D" id="1.10.357.10">
    <property type="entry name" value="Tetracycline Repressor, domain 2"/>
    <property type="match status" value="1"/>
</dbReference>
<protein>
    <submittedName>
        <fullName evidence="6">TetR family transcriptional regulator</fullName>
    </submittedName>
</protein>
<dbReference type="Pfam" id="PF00440">
    <property type="entry name" value="TetR_N"/>
    <property type="match status" value="1"/>
</dbReference>
<dbReference type="OrthoDB" id="8688418at2"/>
<dbReference type="InterPro" id="IPR009057">
    <property type="entry name" value="Homeodomain-like_sf"/>
</dbReference>
<sequence length="211" mass="23426">MQTQAPPSLRERKRLATSLEIHDAAADLTLEHGIQHVTIEQIAERAGISQRTFFNYYATKDDAVLGVQEPCLSEDTRAVLYEEDAGDVLTRVVFMLAAVFRSTITPGSSKPRRKQLIQAYPELRSRITTRIGDAERMVHNAITESTAGDRDVPADMRDLAARPESVHALFYLAGAVVRFVHFREPGGVSSDDTDAIRQGIQTFREVVSSTL</sequence>
<keyword evidence="3" id="KW-0804">Transcription</keyword>
<evidence type="ECO:0000313" key="6">
    <source>
        <dbReference type="EMBL" id="TQL51157.1"/>
    </source>
</evidence>
<feature type="domain" description="HTH tetR-type" evidence="5">
    <location>
        <begin position="15"/>
        <end position="75"/>
    </location>
</feature>
<dbReference type="PANTHER" id="PTHR30055">
    <property type="entry name" value="HTH-TYPE TRANSCRIPTIONAL REGULATOR RUTR"/>
    <property type="match status" value="1"/>
</dbReference>
<reference evidence="6 7" key="1">
    <citation type="submission" date="2019-06" db="EMBL/GenBank/DDBJ databases">
        <title>Sequencing the genomes of 1000 actinobacteria strains.</title>
        <authorList>
            <person name="Klenk H.-P."/>
        </authorList>
    </citation>
    <scope>NUCLEOTIDE SEQUENCE [LARGE SCALE GENOMIC DNA]</scope>
    <source>
        <strain evidence="6 7">DSM 12335</strain>
    </source>
</reference>
<feature type="DNA-binding region" description="H-T-H motif" evidence="4">
    <location>
        <begin position="38"/>
        <end position="57"/>
    </location>
</feature>
<accession>A0A542YSX3</accession>
<keyword evidence="1" id="KW-0805">Transcription regulation</keyword>
<dbReference type="RefSeq" id="WP_141785195.1">
    <property type="nucleotide sequence ID" value="NZ_BAAAIK010000007.1"/>
</dbReference>
<dbReference type="PANTHER" id="PTHR30055:SF238">
    <property type="entry name" value="MYCOFACTOCIN BIOSYNTHESIS TRANSCRIPTIONAL REGULATOR MFTR-RELATED"/>
    <property type="match status" value="1"/>
</dbReference>
<dbReference type="InterPro" id="IPR050109">
    <property type="entry name" value="HTH-type_TetR-like_transc_reg"/>
</dbReference>
<evidence type="ECO:0000256" key="2">
    <source>
        <dbReference type="ARBA" id="ARBA00023125"/>
    </source>
</evidence>
<keyword evidence="7" id="KW-1185">Reference proteome</keyword>
<dbReference type="InterPro" id="IPR001647">
    <property type="entry name" value="HTH_TetR"/>
</dbReference>
<name>A0A542YSX3_9MICO</name>
<dbReference type="Proteomes" id="UP000319516">
    <property type="component" value="Unassembled WGS sequence"/>
</dbReference>
<dbReference type="PRINTS" id="PR00455">
    <property type="entry name" value="HTHTETR"/>
</dbReference>
<gene>
    <name evidence="6" type="ORF">FB467_2295</name>
</gene>
<organism evidence="6 7">
    <name type="scientific">Ornithinicoccus hortensis</name>
    <dbReference type="NCBI Taxonomy" id="82346"/>
    <lineage>
        <taxon>Bacteria</taxon>
        <taxon>Bacillati</taxon>
        <taxon>Actinomycetota</taxon>
        <taxon>Actinomycetes</taxon>
        <taxon>Micrococcales</taxon>
        <taxon>Intrasporangiaceae</taxon>
        <taxon>Ornithinicoccus</taxon>
    </lineage>
</organism>
<keyword evidence="2 4" id="KW-0238">DNA-binding</keyword>
<evidence type="ECO:0000256" key="3">
    <source>
        <dbReference type="ARBA" id="ARBA00023163"/>
    </source>
</evidence>
<dbReference type="GO" id="GO:0000976">
    <property type="term" value="F:transcription cis-regulatory region binding"/>
    <property type="evidence" value="ECO:0007669"/>
    <property type="project" value="TreeGrafter"/>
</dbReference>
<dbReference type="PROSITE" id="PS50977">
    <property type="entry name" value="HTH_TETR_2"/>
    <property type="match status" value="1"/>
</dbReference>
<dbReference type="SUPFAM" id="SSF46689">
    <property type="entry name" value="Homeodomain-like"/>
    <property type="match status" value="1"/>
</dbReference>
<comment type="caution">
    <text evidence="6">The sequence shown here is derived from an EMBL/GenBank/DDBJ whole genome shotgun (WGS) entry which is preliminary data.</text>
</comment>
<evidence type="ECO:0000256" key="1">
    <source>
        <dbReference type="ARBA" id="ARBA00023015"/>
    </source>
</evidence>
<dbReference type="EMBL" id="VFOP01000001">
    <property type="protein sequence ID" value="TQL51157.1"/>
    <property type="molecule type" value="Genomic_DNA"/>
</dbReference>